<reference evidence="2" key="1">
    <citation type="submission" date="2021-12" db="EMBL/GenBank/DDBJ databases">
        <title>Discovery of the Pendulisporaceae a myxobacterial family with distinct sporulation behavior and unique specialized metabolism.</title>
        <authorList>
            <person name="Garcia R."/>
            <person name="Popoff A."/>
            <person name="Bader C.D."/>
            <person name="Loehr J."/>
            <person name="Walesch S."/>
            <person name="Walt C."/>
            <person name="Boldt J."/>
            <person name="Bunk B."/>
            <person name="Haeckl F.J.F.P.J."/>
            <person name="Gunesch A.P."/>
            <person name="Birkelbach J."/>
            <person name="Nuebel U."/>
            <person name="Pietschmann T."/>
            <person name="Bach T."/>
            <person name="Mueller R."/>
        </authorList>
    </citation>
    <scope>NUCLEOTIDE SEQUENCE</scope>
    <source>
        <strain evidence="2">MSr11367</strain>
    </source>
</reference>
<dbReference type="RefSeq" id="WP_394830449.1">
    <property type="nucleotide sequence ID" value="NZ_CP089929.1"/>
</dbReference>
<accession>A0ABZ2KQ94</accession>
<evidence type="ECO:0000313" key="3">
    <source>
        <dbReference type="Proteomes" id="UP001374803"/>
    </source>
</evidence>
<evidence type="ECO:0000313" key="2">
    <source>
        <dbReference type="EMBL" id="WXB00847.1"/>
    </source>
</evidence>
<proteinExistence type="predicted"/>
<dbReference type="EMBL" id="CP089983">
    <property type="protein sequence ID" value="WXB00847.1"/>
    <property type="molecule type" value="Genomic_DNA"/>
</dbReference>
<feature type="transmembrane region" description="Helical" evidence="1">
    <location>
        <begin position="50"/>
        <end position="68"/>
    </location>
</feature>
<keyword evidence="3" id="KW-1185">Reference proteome</keyword>
<protein>
    <submittedName>
        <fullName evidence="2">Uncharacterized protein</fullName>
    </submittedName>
</protein>
<keyword evidence="1" id="KW-1133">Transmembrane helix</keyword>
<name>A0ABZ2KQ94_9BACT</name>
<evidence type="ECO:0000256" key="1">
    <source>
        <dbReference type="SAM" id="Phobius"/>
    </source>
</evidence>
<feature type="transmembrane region" description="Helical" evidence="1">
    <location>
        <begin position="75"/>
        <end position="93"/>
    </location>
</feature>
<gene>
    <name evidence="2" type="ORF">LVJ94_28485</name>
</gene>
<sequence length="158" mass="17047">MTPSSDRTAPLYIVLIAHPLMMASVAVLILNDHVLKAHWPGFLTGKLSDAAGLVFFPVLLAALSGVVLRRAKGVALLVACALITAVVFAWIKIDPTGTAFYRHALAVLQWPWRAAMAFVHGHGLPGVRPVVAVTDPTDAWMLPFATLSPWLGWRYSGN</sequence>
<organism evidence="2 3">
    <name type="scientific">Pendulispora rubella</name>
    <dbReference type="NCBI Taxonomy" id="2741070"/>
    <lineage>
        <taxon>Bacteria</taxon>
        <taxon>Pseudomonadati</taxon>
        <taxon>Myxococcota</taxon>
        <taxon>Myxococcia</taxon>
        <taxon>Myxococcales</taxon>
        <taxon>Sorangiineae</taxon>
        <taxon>Pendulisporaceae</taxon>
        <taxon>Pendulispora</taxon>
    </lineage>
</organism>
<keyword evidence="1" id="KW-0472">Membrane</keyword>
<dbReference type="Proteomes" id="UP001374803">
    <property type="component" value="Chromosome"/>
</dbReference>
<feature type="transmembrane region" description="Helical" evidence="1">
    <location>
        <begin position="12"/>
        <end position="30"/>
    </location>
</feature>
<keyword evidence="1" id="KW-0812">Transmembrane</keyword>